<evidence type="ECO:0000313" key="3">
    <source>
        <dbReference type="Proteomes" id="UP000078534"/>
    </source>
</evidence>
<feature type="transmembrane region" description="Helical" evidence="1">
    <location>
        <begin position="12"/>
        <end position="36"/>
    </location>
</feature>
<dbReference type="InterPro" id="IPR020390">
    <property type="entry name" value="Uncharacterised_YqhV"/>
</dbReference>
<dbReference type="STRING" id="152268.A6K24_06685"/>
<dbReference type="EMBL" id="LWSG01000023">
    <property type="protein sequence ID" value="OAS85188.1"/>
    <property type="molecule type" value="Genomic_DNA"/>
</dbReference>
<dbReference type="RefSeq" id="WP_066335303.1">
    <property type="nucleotide sequence ID" value="NZ_LWSG01000023.1"/>
</dbReference>
<feature type="transmembrane region" description="Helical" evidence="1">
    <location>
        <begin position="48"/>
        <end position="68"/>
    </location>
</feature>
<dbReference type="Pfam" id="PF10942">
    <property type="entry name" value="DUF2619"/>
    <property type="match status" value="1"/>
</dbReference>
<feature type="transmembrane region" description="Helical" evidence="1">
    <location>
        <begin position="74"/>
        <end position="92"/>
    </location>
</feature>
<evidence type="ECO:0000256" key="1">
    <source>
        <dbReference type="SAM" id="Phobius"/>
    </source>
</evidence>
<name>A0A179SV79_9BACI</name>
<sequence length="93" mass="10272">MKRFFSHIDSTVLTMAGLRFLSASIELTAAILMLVFNDVKKAVTINSLLAIVGPVIFIVTMTIGIFHIADQLSYAKLLFIGLGVFFILFGIYK</sequence>
<proteinExistence type="predicted"/>
<protein>
    <recommendedName>
        <fullName evidence="4">DUF2619 domain-containing protein</fullName>
    </recommendedName>
</protein>
<evidence type="ECO:0008006" key="4">
    <source>
        <dbReference type="Google" id="ProtNLM"/>
    </source>
</evidence>
<keyword evidence="1" id="KW-0472">Membrane</keyword>
<dbReference type="AlphaFoldDB" id="A0A179SV79"/>
<keyword evidence="1" id="KW-1133">Transmembrane helix</keyword>
<evidence type="ECO:0000313" key="2">
    <source>
        <dbReference type="EMBL" id="OAS85188.1"/>
    </source>
</evidence>
<keyword evidence="3" id="KW-1185">Reference proteome</keyword>
<reference evidence="3" key="1">
    <citation type="submission" date="2016-04" db="EMBL/GenBank/DDBJ databases">
        <authorList>
            <person name="Lyu Z."/>
            <person name="Lyu W."/>
        </authorList>
    </citation>
    <scope>NUCLEOTIDE SEQUENCE [LARGE SCALE GENOMIC DNA]</scope>
    <source>
        <strain evidence="3">C44</strain>
    </source>
</reference>
<comment type="caution">
    <text evidence="2">The sequence shown here is derived from an EMBL/GenBank/DDBJ whole genome shotgun (WGS) entry which is preliminary data.</text>
</comment>
<keyword evidence="1" id="KW-0812">Transmembrane</keyword>
<dbReference type="OrthoDB" id="1726013at2"/>
<accession>A0A179SV79</accession>
<dbReference type="Proteomes" id="UP000078534">
    <property type="component" value="Unassembled WGS sequence"/>
</dbReference>
<gene>
    <name evidence="2" type="ORF">A6K24_06685</name>
</gene>
<organism evidence="2 3">
    <name type="scientific">Metabacillus litoralis</name>
    <dbReference type="NCBI Taxonomy" id="152268"/>
    <lineage>
        <taxon>Bacteria</taxon>
        <taxon>Bacillati</taxon>
        <taxon>Bacillota</taxon>
        <taxon>Bacilli</taxon>
        <taxon>Bacillales</taxon>
        <taxon>Bacillaceae</taxon>
        <taxon>Metabacillus</taxon>
    </lineage>
</organism>